<accession>A0AAW0P2K1</accession>
<dbReference type="PANTHER" id="PTHR39229:SF1">
    <property type="entry name" value="RAD51-ASSOCIATED PROTEIN 2"/>
    <property type="match status" value="1"/>
</dbReference>
<feature type="region of interest" description="Disordered" evidence="1">
    <location>
        <begin position="1059"/>
        <end position="1078"/>
    </location>
</feature>
<dbReference type="EMBL" id="JBBPFD010000011">
    <property type="protein sequence ID" value="KAK7907371.1"/>
    <property type="molecule type" value="Genomic_DNA"/>
</dbReference>
<feature type="compositionally biased region" description="Basic and acidic residues" evidence="1">
    <location>
        <begin position="22"/>
        <end position="33"/>
    </location>
</feature>
<feature type="compositionally biased region" description="Basic and acidic residues" evidence="1">
    <location>
        <begin position="496"/>
        <end position="505"/>
    </location>
</feature>
<keyword evidence="3" id="KW-1185">Reference proteome</keyword>
<protein>
    <submittedName>
        <fullName evidence="2">Uncharacterized protein</fullName>
    </submittedName>
</protein>
<reference evidence="3" key="1">
    <citation type="submission" date="2024-04" db="EMBL/GenBank/DDBJ databases">
        <title>Salinicola lusitanus LLJ914,a marine bacterium isolated from the Okinawa Trough.</title>
        <authorList>
            <person name="Li J."/>
        </authorList>
    </citation>
    <scope>NUCLEOTIDE SEQUENCE [LARGE SCALE GENOMIC DNA]</scope>
</reference>
<gene>
    <name evidence="2" type="ORF">WMY93_015983</name>
</gene>
<comment type="caution">
    <text evidence="2">The sequence shown here is derived from an EMBL/GenBank/DDBJ whole genome shotgun (WGS) entry which is preliminary data.</text>
</comment>
<dbReference type="Proteomes" id="UP001460270">
    <property type="component" value="Unassembled WGS sequence"/>
</dbReference>
<feature type="compositionally biased region" description="Basic and acidic residues" evidence="1">
    <location>
        <begin position="944"/>
        <end position="953"/>
    </location>
</feature>
<feature type="region of interest" description="Disordered" evidence="1">
    <location>
        <begin position="462"/>
        <end position="505"/>
    </location>
</feature>
<proteinExistence type="predicted"/>
<feature type="region of interest" description="Disordered" evidence="1">
    <location>
        <begin position="944"/>
        <end position="998"/>
    </location>
</feature>
<organism evidence="2 3">
    <name type="scientific">Mugilogobius chulae</name>
    <name type="common">yellowstripe goby</name>
    <dbReference type="NCBI Taxonomy" id="88201"/>
    <lineage>
        <taxon>Eukaryota</taxon>
        <taxon>Metazoa</taxon>
        <taxon>Chordata</taxon>
        <taxon>Craniata</taxon>
        <taxon>Vertebrata</taxon>
        <taxon>Euteleostomi</taxon>
        <taxon>Actinopterygii</taxon>
        <taxon>Neopterygii</taxon>
        <taxon>Teleostei</taxon>
        <taxon>Neoteleostei</taxon>
        <taxon>Acanthomorphata</taxon>
        <taxon>Gobiaria</taxon>
        <taxon>Gobiiformes</taxon>
        <taxon>Gobioidei</taxon>
        <taxon>Gobiidae</taxon>
        <taxon>Gobionellinae</taxon>
        <taxon>Mugilogobius</taxon>
    </lineage>
</organism>
<feature type="region of interest" description="Disordered" evidence="1">
    <location>
        <begin position="1"/>
        <end position="33"/>
    </location>
</feature>
<evidence type="ECO:0000256" key="1">
    <source>
        <dbReference type="SAM" id="MobiDB-lite"/>
    </source>
</evidence>
<feature type="region of interest" description="Disordered" evidence="1">
    <location>
        <begin position="772"/>
        <end position="794"/>
    </location>
</feature>
<dbReference type="GO" id="GO:0032991">
    <property type="term" value="C:protein-containing complex"/>
    <property type="evidence" value="ECO:0007669"/>
    <property type="project" value="TreeGrafter"/>
</dbReference>
<dbReference type="PANTHER" id="PTHR39229">
    <property type="entry name" value="MCG1037962"/>
    <property type="match status" value="1"/>
</dbReference>
<dbReference type="AlphaFoldDB" id="A0AAW0P2K1"/>
<feature type="compositionally biased region" description="Basic residues" evidence="1">
    <location>
        <begin position="1062"/>
        <end position="1078"/>
    </location>
</feature>
<evidence type="ECO:0000313" key="3">
    <source>
        <dbReference type="Proteomes" id="UP001460270"/>
    </source>
</evidence>
<name>A0AAW0P2K1_9GOBI</name>
<evidence type="ECO:0000313" key="2">
    <source>
        <dbReference type="EMBL" id="KAK7907371.1"/>
    </source>
</evidence>
<sequence>MDGHESLAVVEEMTSPPSPKRPRPDHTEDNGKRRFDFPQLLTFQKPVSLQQNTSQVCSEYLPLQTRNDQDQQNFHHFGKDLTMQTSQASILFITDVTETDRLILNMLYDSHGAAVASHDCSRLGKSFQCVPPVGFSLARGDMEVERQVRNSGTHIQIVTLARAEEDVRCQSDCSYEEAPFDGGTDMQNGPLATAEVSNQGEIQYEFSEKSPCNKKLEQERKDLCFSPFGDSKSFSAKPVVCPSSSLAEVGENDGETLELQNVASCEVKTEEQFNEGRKQSFAAAGEQAEGTAIENMNKFYAIDKFEARKEETAKELSTKVGIETTHDATETQTSVSISQVITEGDNDAASFSVIDPAKWSGADSPAVEKRNAELELSASEKVCKEDKNVDTKALQGEMIHLSGPEQTGQLPFQSLEQQPCEYEEDCQSHTEAVTCIAHDKASDKSDTENRWRHTSPCSVGSAIFDSAEDQRGGSQGIVGDELKGRDQSGSLSGSLDHTEAHVDERPQGFMATADQTTVKREMAGLVSMNENRLLGEVATQQNLFKVTIDNSQRDCSSQVTSEIDLAVFADNQLTSCKVAEVKTCKEAAIEVRDAKNVMNKQEATSVASEQLECNMAEVQRTVLNIFEVEASEMMDSKGNEVKEDPSEQLQRKNVLEEDKANEAEENHTTYNGLIEDIVGAVEIATVREKSPQHNGDPCTTTLSERCQSVCNTLKPVVVPGISSFGTSSLHTDQSFMVLYNCNGRFSPAPSAFPLTKRAPIGGFDTFEKIQLSPDDNDMDAPALGNSPLLTSPPRQLLENPQVYLSKSHAANHESDKTEEIELSNANECGFLSNQNTCNKVPSPISAADVIARGWPEQKPLCESAFQIYDCFQDDSNLDSSAVSFESDFSDCDGSDRREFEMKTQFDSVLKELKLFFDISASDMASSNDTSSPEPLREITEALEGETSKCKEPEESPEEQNASVTALDDPDEDTSLECEGGAVGAKTHEGEQEVPLSSCELHEAPTRNQLKDTEAGETEQRRRMWSPSFMSLPLVEQLTQKLLEPQRRLEPLRTCSRPIRVGLSKRAKTRQLHHPHSYK</sequence>
<dbReference type="InterPro" id="IPR053355">
    <property type="entry name" value="RAD51-associated"/>
</dbReference>